<dbReference type="AlphaFoldDB" id="A0A1M8AAF4"/>
<sequence>MSSAAPGPVPSSPTGSVRHGRWFHIMRAKHRRGNSASRAQPGAWETSRGSPSSSPSQPATRVHSPAPSLVGHSYGIPLSRSHYGGMEPSLSTSSLSTASSPLALAPSLSMLGDVLEAPVSMVPPYAAEDPHWVRRVTSVPDTKTLFHATAPDVAQPPMLLPAWQGPYDGCLPPTSDSATLSGSPVLDGSSDSSAGPTTDLPSAPSSEAHMERHPAPTSAEAESETRESGTPRRVRLIPSLRVLPRVRPTAEASGDMPRRRIARLFKSKSSGALHADSRHPGAPPVPRMPSSVGGCSEALPMPKPVTRVRAGDVQVGPSTFASIQLLGKGDVGRVYLVQNKEDGQLYAMKVLAKAEMIKRNKIKRVLAEQSILIASNHPFIVPLYHSFQSSDYLYLCMEHCAGGEFFRTLQSLPGRCLSEDAARFYAAEVVAALEYLHLMGFIYRDLKPENILLHQSGHLMLSDFDLSAQAHEQTAAPTVFQATPRSAPMVDTRACIGDLRTNSFVGTEEYIAPEVIKGCGHTSSVDWWTLGIFVYEMIFATTPFKGTSRNTTFANVLRKDVSFPDHASMSAPGKAFIKKLLVKDEHKRLGSQLGASEVKQHRWFAQISWGLLRNQTPPIRPRTVDARALVQAAMADPGRTHEWEHQSVVRVEADDVFYDFRNVTVTRSSP</sequence>
<feature type="region of interest" description="Disordered" evidence="10">
    <location>
        <begin position="170"/>
        <end position="236"/>
    </location>
</feature>
<evidence type="ECO:0000256" key="5">
    <source>
        <dbReference type="ARBA" id="ARBA00022741"/>
    </source>
</evidence>
<evidence type="ECO:0000256" key="9">
    <source>
        <dbReference type="ARBA" id="ARBA00048679"/>
    </source>
</evidence>
<dbReference type="InterPro" id="IPR008271">
    <property type="entry name" value="Ser/Thr_kinase_AS"/>
</dbReference>
<evidence type="ECO:0000256" key="8">
    <source>
        <dbReference type="ARBA" id="ARBA00047899"/>
    </source>
</evidence>
<keyword evidence="13" id="KW-1185">Reference proteome</keyword>
<dbReference type="Gene3D" id="1.10.510.10">
    <property type="entry name" value="Transferase(Phosphotransferase) domain 1"/>
    <property type="match status" value="1"/>
</dbReference>
<name>A0A1M8AAF4_MALS4</name>
<evidence type="ECO:0000256" key="3">
    <source>
        <dbReference type="ARBA" id="ARBA00022527"/>
    </source>
</evidence>
<dbReference type="FunFam" id="1.10.510.10:FF:000121">
    <property type="entry name" value="Serine/threonine-protein kinase nrc-2"/>
    <property type="match status" value="1"/>
</dbReference>
<evidence type="ECO:0000256" key="7">
    <source>
        <dbReference type="ARBA" id="ARBA00022840"/>
    </source>
</evidence>
<dbReference type="SUPFAM" id="SSF56112">
    <property type="entry name" value="Protein kinase-like (PK-like)"/>
    <property type="match status" value="1"/>
</dbReference>
<dbReference type="OMA" id="SVFICME"/>
<dbReference type="PROSITE" id="PS00108">
    <property type="entry name" value="PROTEIN_KINASE_ST"/>
    <property type="match status" value="1"/>
</dbReference>
<dbReference type="GO" id="GO:0005524">
    <property type="term" value="F:ATP binding"/>
    <property type="evidence" value="ECO:0007669"/>
    <property type="project" value="UniProtKB-KW"/>
</dbReference>
<dbReference type="SMART" id="SM00220">
    <property type="entry name" value="S_TKc"/>
    <property type="match status" value="1"/>
</dbReference>
<evidence type="ECO:0000256" key="6">
    <source>
        <dbReference type="ARBA" id="ARBA00022777"/>
    </source>
</evidence>
<keyword evidence="3" id="KW-0723">Serine/threonine-protein kinase</keyword>
<keyword evidence="7" id="KW-0067">ATP-binding</keyword>
<protein>
    <recommendedName>
        <fullName evidence="2">non-specific serine/threonine protein kinase</fullName>
        <ecNumber evidence="2">2.7.11.1</ecNumber>
    </recommendedName>
</protein>
<feature type="region of interest" description="Disordered" evidence="10">
    <location>
        <begin position="1"/>
        <end position="20"/>
    </location>
</feature>
<evidence type="ECO:0000256" key="4">
    <source>
        <dbReference type="ARBA" id="ARBA00022679"/>
    </source>
</evidence>
<feature type="compositionally biased region" description="Polar residues" evidence="10">
    <location>
        <begin position="189"/>
        <end position="205"/>
    </location>
</feature>
<evidence type="ECO:0000313" key="12">
    <source>
        <dbReference type="EMBL" id="SHO79323.1"/>
    </source>
</evidence>
<dbReference type="PANTHER" id="PTHR45637">
    <property type="entry name" value="FLIPPASE KINASE 1-RELATED"/>
    <property type="match status" value="1"/>
</dbReference>
<dbReference type="EC" id="2.7.11.1" evidence="2"/>
<dbReference type="Proteomes" id="UP000186303">
    <property type="component" value="Chromosome 6"/>
</dbReference>
<dbReference type="EMBL" id="LT671826">
    <property type="protein sequence ID" value="SHO79323.1"/>
    <property type="molecule type" value="Genomic_DNA"/>
</dbReference>
<dbReference type="GO" id="GO:0004674">
    <property type="term" value="F:protein serine/threonine kinase activity"/>
    <property type="evidence" value="ECO:0007669"/>
    <property type="project" value="UniProtKB-KW"/>
</dbReference>
<dbReference type="PROSITE" id="PS50011">
    <property type="entry name" value="PROTEIN_KINASE_DOM"/>
    <property type="match status" value="1"/>
</dbReference>
<evidence type="ECO:0000259" key="11">
    <source>
        <dbReference type="PROSITE" id="PS50011"/>
    </source>
</evidence>
<comment type="similarity">
    <text evidence="1">Belongs to the protein kinase superfamily. AGC Ser/Thr protein kinase family.</text>
</comment>
<reference evidence="13" key="1">
    <citation type="journal article" date="2017" name="Nucleic Acids Res.">
        <title>Proteogenomics produces comprehensive and highly accurate protein-coding gene annotation in a complete genome assembly of Malassezia sympodialis.</title>
        <authorList>
            <person name="Zhu Y."/>
            <person name="Engstroem P.G."/>
            <person name="Tellgren-Roth C."/>
            <person name="Baudo C.D."/>
            <person name="Kennell J.C."/>
            <person name="Sun S."/>
            <person name="Billmyre R.B."/>
            <person name="Schroeder M.S."/>
            <person name="Andersson A."/>
            <person name="Holm T."/>
            <person name="Sigurgeirsson B."/>
            <person name="Wu G."/>
            <person name="Sankaranarayanan S.R."/>
            <person name="Siddharthan R."/>
            <person name="Sanyal K."/>
            <person name="Lundeberg J."/>
            <person name="Nystedt B."/>
            <person name="Boekhout T."/>
            <person name="Dawson T.L. Jr."/>
            <person name="Heitman J."/>
            <person name="Scheynius A."/>
            <person name="Lehtioe J."/>
        </authorList>
    </citation>
    <scope>NUCLEOTIDE SEQUENCE [LARGE SCALE GENOMIC DNA]</scope>
    <source>
        <strain evidence="13">ATCC 42132</strain>
    </source>
</reference>
<evidence type="ECO:0000313" key="13">
    <source>
        <dbReference type="Proteomes" id="UP000186303"/>
    </source>
</evidence>
<dbReference type="VEuPathDB" id="FungiDB:MSYG_3673"/>
<dbReference type="Pfam" id="PF00069">
    <property type="entry name" value="Pkinase"/>
    <property type="match status" value="1"/>
</dbReference>
<keyword evidence="5" id="KW-0547">Nucleotide-binding</keyword>
<proteinExistence type="inferred from homology"/>
<comment type="catalytic activity">
    <reaction evidence="8">
        <text>L-threonyl-[protein] + ATP = O-phospho-L-threonyl-[protein] + ADP + H(+)</text>
        <dbReference type="Rhea" id="RHEA:46608"/>
        <dbReference type="Rhea" id="RHEA-COMP:11060"/>
        <dbReference type="Rhea" id="RHEA-COMP:11605"/>
        <dbReference type="ChEBI" id="CHEBI:15378"/>
        <dbReference type="ChEBI" id="CHEBI:30013"/>
        <dbReference type="ChEBI" id="CHEBI:30616"/>
        <dbReference type="ChEBI" id="CHEBI:61977"/>
        <dbReference type="ChEBI" id="CHEBI:456216"/>
        <dbReference type="EC" id="2.7.11.1"/>
    </reaction>
</comment>
<keyword evidence="6 12" id="KW-0418">Kinase</keyword>
<organism evidence="12 13">
    <name type="scientific">Malassezia sympodialis (strain ATCC 42132)</name>
    <name type="common">Atopic eczema-associated yeast</name>
    <dbReference type="NCBI Taxonomy" id="1230383"/>
    <lineage>
        <taxon>Eukaryota</taxon>
        <taxon>Fungi</taxon>
        <taxon>Dikarya</taxon>
        <taxon>Basidiomycota</taxon>
        <taxon>Ustilaginomycotina</taxon>
        <taxon>Malasseziomycetes</taxon>
        <taxon>Malasseziales</taxon>
        <taxon>Malasseziaceae</taxon>
        <taxon>Malassezia</taxon>
    </lineage>
</organism>
<evidence type="ECO:0000256" key="2">
    <source>
        <dbReference type="ARBA" id="ARBA00012513"/>
    </source>
</evidence>
<dbReference type="Gene3D" id="3.30.200.20">
    <property type="entry name" value="Phosphorylase Kinase, domain 1"/>
    <property type="match status" value="1"/>
</dbReference>
<keyword evidence="4" id="KW-0808">Transferase</keyword>
<accession>A0A1M8AAF4</accession>
<dbReference type="OrthoDB" id="432483at2759"/>
<dbReference type="InterPro" id="IPR000719">
    <property type="entry name" value="Prot_kinase_dom"/>
</dbReference>
<dbReference type="STRING" id="1230383.A0A1M8AAF4"/>
<feature type="region of interest" description="Disordered" evidence="10">
    <location>
        <begin position="27"/>
        <end position="71"/>
    </location>
</feature>
<dbReference type="CDD" id="cd05574">
    <property type="entry name" value="STKc_phototropin_like"/>
    <property type="match status" value="1"/>
</dbReference>
<feature type="domain" description="Protein kinase" evidence="11">
    <location>
        <begin position="320"/>
        <end position="604"/>
    </location>
</feature>
<feature type="region of interest" description="Disordered" evidence="10">
    <location>
        <begin position="267"/>
        <end position="294"/>
    </location>
</feature>
<evidence type="ECO:0000256" key="1">
    <source>
        <dbReference type="ARBA" id="ARBA00009903"/>
    </source>
</evidence>
<comment type="catalytic activity">
    <reaction evidence="9">
        <text>L-seryl-[protein] + ATP = O-phospho-L-seryl-[protein] + ADP + H(+)</text>
        <dbReference type="Rhea" id="RHEA:17989"/>
        <dbReference type="Rhea" id="RHEA-COMP:9863"/>
        <dbReference type="Rhea" id="RHEA-COMP:11604"/>
        <dbReference type="ChEBI" id="CHEBI:15378"/>
        <dbReference type="ChEBI" id="CHEBI:29999"/>
        <dbReference type="ChEBI" id="CHEBI:30616"/>
        <dbReference type="ChEBI" id="CHEBI:83421"/>
        <dbReference type="ChEBI" id="CHEBI:456216"/>
        <dbReference type="EC" id="2.7.11.1"/>
    </reaction>
</comment>
<dbReference type="InterPro" id="IPR011009">
    <property type="entry name" value="Kinase-like_dom_sf"/>
</dbReference>
<gene>
    <name evidence="12" type="ORF">MSYG_3673</name>
</gene>
<feature type="compositionally biased region" description="Low complexity" evidence="10">
    <location>
        <begin position="1"/>
        <end position="17"/>
    </location>
</feature>
<evidence type="ECO:0000256" key="10">
    <source>
        <dbReference type="SAM" id="MobiDB-lite"/>
    </source>
</evidence>